<keyword evidence="3" id="KW-1003">Cell membrane</keyword>
<dbReference type="PANTHER" id="PTHR34229:SF1">
    <property type="entry name" value="METAL TRANSPORT PROTEIN HI_1621-RELATED"/>
    <property type="match status" value="1"/>
</dbReference>
<evidence type="ECO:0000256" key="5">
    <source>
        <dbReference type="ARBA" id="ARBA00022989"/>
    </source>
</evidence>
<feature type="transmembrane region" description="Helical" evidence="7">
    <location>
        <begin position="67"/>
        <end position="92"/>
    </location>
</feature>
<evidence type="ECO:0000313" key="9">
    <source>
        <dbReference type="Proteomes" id="UP000468766"/>
    </source>
</evidence>
<comment type="subcellular location">
    <subcellularLocation>
        <location evidence="1">Cell membrane</location>
        <topology evidence="1">Multi-pass membrane protein</topology>
    </subcellularLocation>
</comment>
<dbReference type="Pfam" id="PF01891">
    <property type="entry name" value="CbiM"/>
    <property type="match status" value="1"/>
</dbReference>
<keyword evidence="9" id="KW-1185">Reference proteome</keyword>
<keyword evidence="2" id="KW-0813">Transport</keyword>
<dbReference type="PANTHER" id="PTHR34229">
    <property type="entry name" value="METAL TRANSPORT PROTEIN HI_1621-RELATED"/>
    <property type="match status" value="1"/>
</dbReference>
<dbReference type="Gene3D" id="1.10.1760.20">
    <property type="match status" value="1"/>
</dbReference>
<reference evidence="8 9" key="1">
    <citation type="submission" date="2019-10" db="EMBL/GenBank/DDBJ databases">
        <title>Whole-genome sequence of the extremophile Heliorestis acidaminivorans DSM 24790.</title>
        <authorList>
            <person name="Kyndt J.A."/>
            <person name="Meyer T.E."/>
        </authorList>
    </citation>
    <scope>NUCLEOTIDE SEQUENCE [LARGE SCALE GENOMIC DNA]</scope>
    <source>
        <strain evidence="8 9">DSM 24790</strain>
    </source>
</reference>
<protein>
    <submittedName>
        <fullName evidence="8">Cobalt transporter CbiM</fullName>
    </submittedName>
</protein>
<dbReference type="GO" id="GO:0000041">
    <property type="term" value="P:transition metal ion transport"/>
    <property type="evidence" value="ECO:0007669"/>
    <property type="project" value="InterPro"/>
</dbReference>
<name>A0A6I0EVX2_9FIRM</name>
<evidence type="ECO:0000256" key="1">
    <source>
        <dbReference type="ARBA" id="ARBA00004651"/>
    </source>
</evidence>
<sequence length="226" mass="24279">MHIPDGILPLSVGLAGYGLAALGTGYALHKIRQKEDPRSDVPKAALFTAAFFVASLIHIPIPPTSVHLILGGLMGVVLGFYAMPAIVIGLFFQAAMFQHGGLTTLGINACLVGIPALLSHFLFNLRHQRDWSNKPVVVTTLSFLGGSLGVLLTTIMATFLLLSMLPAHLDHDVARTGIYVMAFSHLPLALIEGIITAMVVTFLLRVKPELLKSETNHVKSDSHIDM</sequence>
<keyword evidence="6 7" id="KW-0472">Membrane</keyword>
<keyword evidence="5 7" id="KW-1133">Transmembrane helix</keyword>
<dbReference type="OrthoDB" id="5395048at2"/>
<dbReference type="GO" id="GO:0005886">
    <property type="term" value="C:plasma membrane"/>
    <property type="evidence" value="ECO:0007669"/>
    <property type="project" value="UniProtKB-SubCell"/>
</dbReference>
<accession>A0A6I0EVX2</accession>
<organism evidence="8 9">
    <name type="scientific">Heliorestis acidaminivorans</name>
    <dbReference type="NCBI Taxonomy" id="553427"/>
    <lineage>
        <taxon>Bacteria</taxon>
        <taxon>Bacillati</taxon>
        <taxon>Bacillota</taxon>
        <taxon>Clostridia</taxon>
        <taxon>Eubacteriales</taxon>
        <taxon>Heliobacteriaceae</taxon>
        <taxon>Heliorestis</taxon>
    </lineage>
</organism>
<keyword evidence="4 7" id="KW-0812">Transmembrane</keyword>
<dbReference type="NCBIfam" id="NF004906">
    <property type="entry name" value="PRK06265.2-1"/>
    <property type="match status" value="1"/>
</dbReference>
<proteinExistence type="predicted"/>
<evidence type="ECO:0000313" key="8">
    <source>
        <dbReference type="EMBL" id="KAB2952118.1"/>
    </source>
</evidence>
<dbReference type="Proteomes" id="UP000468766">
    <property type="component" value="Unassembled WGS sequence"/>
</dbReference>
<dbReference type="AlphaFoldDB" id="A0A6I0EVX2"/>
<dbReference type="EMBL" id="WBXO01000007">
    <property type="protein sequence ID" value="KAB2952118.1"/>
    <property type="molecule type" value="Genomic_DNA"/>
</dbReference>
<comment type="caution">
    <text evidence="8">The sequence shown here is derived from an EMBL/GenBank/DDBJ whole genome shotgun (WGS) entry which is preliminary data.</text>
</comment>
<feature type="transmembrane region" description="Helical" evidence="7">
    <location>
        <begin position="177"/>
        <end position="204"/>
    </location>
</feature>
<evidence type="ECO:0000256" key="3">
    <source>
        <dbReference type="ARBA" id="ARBA00022475"/>
    </source>
</evidence>
<evidence type="ECO:0000256" key="7">
    <source>
        <dbReference type="SAM" id="Phobius"/>
    </source>
</evidence>
<dbReference type="InterPro" id="IPR002751">
    <property type="entry name" value="CbiM/NikMN"/>
</dbReference>
<feature type="transmembrane region" description="Helical" evidence="7">
    <location>
        <begin position="143"/>
        <end position="165"/>
    </location>
</feature>
<dbReference type="NCBIfam" id="NF004905">
    <property type="entry name" value="PRK06265.1-5"/>
    <property type="match status" value="1"/>
</dbReference>
<evidence type="ECO:0000256" key="4">
    <source>
        <dbReference type="ARBA" id="ARBA00022692"/>
    </source>
</evidence>
<dbReference type="RefSeq" id="WP_151620444.1">
    <property type="nucleotide sequence ID" value="NZ_WBXO01000007.1"/>
</dbReference>
<evidence type="ECO:0000256" key="2">
    <source>
        <dbReference type="ARBA" id="ARBA00022448"/>
    </source>
</evidence>
<feature type="transmembrane region" description="Helical" evidence="7">
    <location>
        <begin position="6"/>
        <end position="29"/>
    </location>
</feature>
<evidence type="ECO:0000256" key="6">
    <source>
        <dbReference type="ARBA" id="ARBA00023136"/>
    </source>
</evidence>
<feature type="transmembrane region" description="Helical" evidence="7">
    <location>
        <begin position="104"/>
        <end position="123"/>
    </location>
</feature>
<feature type="transmembrane region" description="Helical" evidence="7">
    <location>
        <begin position="41"/>
        <end position="61"/>
    </location>
</feature>
<gene>
    <name evidence="8" type="primary">cbiM</name>
    <name evidence="8" type="ORF">F9B85_09910</name>
</gene>